<gene>
    <name evidence="1" type="ORF">OM075_25140</name>
</gene>
<proteinExistence type="predicted"/>
<dbReference type="AlphaFoldDB" id="A0AAE3M9Q7"/>
<comment type="caution">
    <text evidence="1">The sequence shown here is derived from an EMBL/GenBank/DDBJ whole genome shotgun (WGS) entry which is preliminary data.</text>
</comment>
<evidence type="ECO:0008006" key="3">
    <source>
        <dbReference type="Google" id="ProtNLM"/>
    </source>
</evidence>
<evidence type="ECO:0000313" key="2">
    <source>
        <dbReference type="Proteomes" id="UP001209229"/>
    </source>
</evidence>
<accession>A0AAE3M9Q7</accession>
<dbReference type="Proteomes" id="UP001209229">
    <property type="component" value="Unassembled WGS sequence"/>
</dbReference>
<organism evidence="1 2">
    <name type="scientific">Plebeiibacterium sediminum</name>
    <dbReference type="NCBI Taxonomy" id="2992112"/>
    <lineage>
        <taxon>Bacteria</taxon>
        <taxon>Pseudomonadati</taxon>
        <taxon>Bacteroidota</taxon>
        <taxon>Bacteroidia</taxon>
        <taxon>Marinilabiliales</taxon>
        <taxon>Marinilabiliaceae</taxon>
        <taxon>Plebeiibacterium</taxon>
    </lineage>
</organism>
<name>A0AAE3M9Q7_9BACT</name>
<dbReference type="RefSeq" id="WP_301193313.1">
    <property type="nucleotide sequence ID" value="NZ_JAPDPJ010000212.1"/>
</dbReference>
<keyword evidence="2" id="KW-1185">Reference proteome</keyword>
<evidence type="ECO:0000313" key="1">
    <source>
        <dbReference type="EMBL" id="MCW3789769.1"/>
    </source>
</evidence>
<sequence length="77" mass="9244">MNIQTEKLDLIEWISRLNDTSIIEKLTKIKDDYSKSKDWWDSLKKEEMESIDRGLKDFEEGRVFSHDSARNIYGKYL</sequence>
<protein>
    <recommendedName>
        <fullName evidence="3">Addiction module component</fullName>
    </recommendedName>
</protein>
<dbReference type="EMBL" id="JAPDPJ010000212">
    <property type="protein sequence ID" value="MCW3789769.1"/>
    <property type="molecule type" value="Genomic_DNA"/>
</dbReference>
<reference evidence="1" key="1">
    <citation type="submission" date="2022-10" db="EMBL/GenBank/DDBJ databases">
        <authorList>
            <person name="Yu W.X."/>
        </authorList>
    </citation>
    <scope>NUCLEOTIDE SEQUENCE</scope>
    <source>
        <strain evidence="1">AAT</strain>
    </source>
</reference>